<reference evidence="3" key="7">
    <citation type="submission" date="2020-03" db="EMBL/GenBank/DDBJ databases">
        <authorList>
            <consortium name="NCBI Pathogen Detection Project"/>
        </authorList>
    </citation>
    <scope>NUCLEOTIDE SEQUENCE</scope>
    <source>
        <strain evidence="3">AMC_487</strain>
    </source>
</reference>
<evidence type="ECO:0000313" key="17">
    <source>
        <dbReference type="Proteomes" id="UP000615017"/>
    </source>
</evidence>
<dbReference type="EMBL" id="AASSGK010000022">
    <property type="protein sequence ID" value="EFG2162265.1"/>
    <property type="molecule type" value="Genomic_DNA"/>
</dbReference>
<evidence type="ECO:0000313" key="1">
    <source>
        <dbReference type="EMBL" id="EFA8786519.1"/>
    </source>
</evidence>
<dbReference type="Pfam" id="PF06254">
    <property type="entry name" value="YdaT_toxin"/>
    <property type="match status" value="1"/>
</dbReference>
<reference evidence="2 15" key="6">
    <citation type="submission" date="2020-02" db="EMBL/GenBank/DDBJ databases">
        <authorList>
            <person name="Ashton P.M."/>
            <person name="Dallman T."/>
            <person name="Nair S."/>
            <person name="De Pinna E."/>
            <person name="Peters T."/>
            <person name="Grant K."/>
        </authorList>
    </citation>
    <scope>NUCLEOTIDE SEQUENCE [LARGE SCALE GENOMIC DNA]</scope>
    <source>
        <strain evidence="2 15">188143</strain>
    </source>
</reference>
<organism evidence="6 12">
    <name type="scientific">Escherichia coli</name>
    <dbReference type="NCBI Taxonomy" id="562"/>
    <lineage>
        <taxon>Bacteria</taxon>
        <taxon>Pseudomonadati</taxon>
        <taxon>Pseudomonadota</taxon>
        <taxon>Gammaproteobacteria</taxon>
        <taxon>Enterobacterales</taxon>
        <taxon>Enterobacteriaceae</taxon>
        <taxon>Escherichia</taxon>
    </lineage>
</organism>
<dbReference type="Proteomes" id="UP000436141">
    <property type="component" value="Unassembled WGS sequence"/>
</dbReference>
<dbReference type="Proteomes" id="UP001174465">
    <property type="component" value="Unassembled WGS sequence"/>
</dbReference>
<reference evidence="5" key="10">
    <citation type="submission" date="2023-07" db="EMBL/GenBank/DDBJ databases">
        <title>High risk of intestinal colonization with ESBL-producing Escherichia coli among soldiers of military contingents in specific geographic regions.</title>
        <authorList>
            <person name="Literacka E."/>
        </authorList>
    </citation>
    <scope>NUCLEOTIDE SEQUENCE</scope>
    <source>
        <strain evidence="5">33</strain>
    </source>
</reference>
<dbReference type="Proteomes" id="UP000615017">
    <property type="component" value="Unassembled WGS sequence"/>
</dbReference>
<dbReference type="Proteomes" id="UP000663166">
    <property type="component" value="Chromosome"/>
</dbReference>
<reference evidence="8" key="9">
    <citation type="submission" date="2021-02" db="EMBL/GenBank/DDBJ databases">
        <title>Co-localization of colistin and carbapenem -resistance genes on a novel transferable IncHI2 plasmid in Escherichia coli from chicken-origin.</title>
        <authorList>
            <person name="Hoffmann M."/>
            <person name="Balkey M."/>
            <person name="Ronco T."/>
            <person name="Hendriksen R.S."/>
        </authorList>
    </citation>
    <scope>NUCLEOTIDE SEQUENCE</scope>
    <source>
        <strain evidence="8">CFSAN083829</strain>
    </source>
</reference>
<dbReference type="AlphaFoldDB" id="A0A023L7V9"/>
<evidence type="ECO:0000313" key="9">
    <source>
        <dbReference type="EMBL" id="TJH18093.1"/>
    </source>
</evidence>
<dbReference type="InterPro" id="IPR009364">
    <property type="entry name" value="YdaT-like"/>
</dbReference>
<evidence type="ECO:0000313" key="4">
    <source>
        <dbReference type="EMBL" id="MBL6236312.1"/>
    </source>
</evidence>
<dbReference type="Proteomes" id="UP000460654">
    <property type="component" value="Unassembled WGS sequence"/>
</dbReference>
<name>A0A023L7V9_ECOLX</name>
<evidence type="ECO:0000313" key="13">
    <source>
        <dbReference type="Proteomes" id="UP000447081"/>
    </source>
</evidence>
<sequence length="179" mass="20201">MQPLTYQQTSGFSPTAVINRSQTKQVPGHEKIRDAVRAWSAVDNQDVVATLIVNEYREQGGGTIDFPDDVSRARQKLFRFLDNKFDSEKYRNNVRELTPAILAVLPLEYRGYLVEQDSFMARLAEMEKELSEAKQAVILNAPRHQKLKEISEGIVSMFRVDPDLAGPLMAMVTTMLGAI</sequence>
<dbReference type="Proteomes" id="UP000306700">
    <property type="component" value="Unassembled WGS sequence"/>
</dbReference>
<evidence type="ECO:0000313" key="2">
    <source>
        <dbReference type="EMBL" id="EFG2162265.1"/>
    </source>
</evidence>
<dbReference type="RefSeq" id="WP_001182903.1">
    <property type="nucleotide sequence ID" value="NZ_AP022087.1"/>
</dbReference>
<evidence type="ECO:0000313" key="11">
    <source>
        <dbReference type="Proteomes" id="UP000306700"/>
    </source>
</evidence>
<gene>
    <name evidence="2" type="ORF">BRV02_003359</name>
    <name evidence="1" type="ORF">C2R31_004448</name>
    <name evidence="9" type="ORF">C9160_21095</name>
    <name evidence="10" type="ORF">D4N09_24840</name>
    <name evidence="6" type="ORF">GRW05_13460</name>
    <name evidence="7" type="ORF">GRW24_00720</name>
    <name evidence="3" type="ORF">HJQ60_004237</name>
    <name evidence="4" type="ORF">JNA65_20720</name>
    <name evidence="8" type="ORF">JNP96_05605</name>
    <name evidence="5" type="ORF">Q2V64_20635</name>
</gene>
<dbReference type="EMBL" id="AASCBU010000030">
    <property type="protein sequence ID" value="EFA8786519.1"/>
    <property type="molecule type" value="Genomic_DNA"/>
</dbReference>
<reference evidence="9 11" key="4">
    <citation type="submission" date="2018-12" db="EMBL/GenBank/DDBJ databases">
        <title>Food and Water Safety Consortium.</title>
        <authorList>
            <person name="Tyson S."/>
            <person name="Peterson C.-L."/>
            <person name="Olson A."/>
            <person name="Tyler S."/>
            <person name="Cabral J."/>
            <person name="Lynch T."/>
            <person name="Knox N."/>
            <person name="Van Domselaar G."/>
            <person name="Graham M."/>
        </authorList>
    </citation>
    <scope>NUCLEOTIDE SEQUENCE [LARGE SCALE GENOMIC DNA]</scope>
    <source>
        <strain evidence="9 11">FWSEC0384</strain>
    </source>
</reference>
<reference evidence="12 13" key="5">
    <citation type="submission" date="2019-12" db="EMBL/GenBank/DDBJ databases">
        <title>Enteriobacteria Tanzani isolates_10434.</title>
        <authorList>
            <person name="Subbiah M."/>
            <person name="Call D."/>
        </authorList>
    </citation>
    <scope>NUCLEOTIDE SEQUENCE [LARGE SCALE GENOMIC DNA]</scope>
    <source>
        <strain evidence="6 12">10434wD1</strain>
        <strain evidence="7 13">10434wG3</strain>
    </source>
</reference>
<evidence type="ECO:0000313" key="12">
    <source>
        <dbReference type="Proteomes" id="UP000436141"/>
    </source>
</evidence>
<dbReference type="Gene3D" id="1.10.3600.10">
    <property type="entry name" value="Putative bacterial toxin ydaT"/>
    <property type="match status" value="1"/>
</dbReference>
<dbReference type="OMA" id="KQAPGHE"/>
<dbReference type="InterPro" id="IPR037042">
    <property type="entry name" value="YdaT-like_sf"/>
</dbReference>
<dbReference type="Proteomes" id="UP000567387">
    <property type="component" value="Unassembled WGS sequence"/>
</dbReference>
<evidence type="ECO:0000313" key="8">
    <source>
        <dbReference type="EMBL" id="QRZ98475.1"/>
    </source>
</evidence>
<evidence type="ECO:0000313" key="6">
    <source>
        <dbReference type="EMBL" id="MXI75264.1"/>
    </source>
</evidence>
<dbReference type="EMBL" id="CP070393">
    <property type="protein sequence ID" value="QRZ98475.1"/>
    <property type="molecule type" value="Genomic_DNA"/>
</dbReference>
<evidence type="ECO:0000313" key="10">
    <source>
        <dbReference type="EMBL" id="TXU29565.1"/>
    </source>
</evidence>
<accession>A0A023L7V9</accession>
<evidence type="ECO:0000313" key="16">
    <source>
        <dbReference type="Proteomes" id="UP000567387"/>
    </source>
</evidence>
<reference evidence="4 17" key="8">
    <citation type="submission" date="2021-01" db="EMBL/GenBank/DDBJ databases">
        <title>Genomes of Escherichia coli STEC strains from raw meat-based diets for companion animals.</title>
        <authorList>
            <person name="Stevens M.J.A."/>
            <person name="Stephan R."/>
        </authorList>
    </citation>
    <scope>NUCLEOTIDE SEQUENCE [LARGE SCALE GENOMIC DNA]</scope>
    <source>
        <strain evidence="4 17">LSC1-58</strain>
    </source>
</reference>
<dbReference type="EMBL" id="RRNI01000028">
    <property type="protein sequence ID" value="TJH18093.1"/>
    <property type="molecule type" value="Genomic_DNA"/>
</dbReference>
<protein>
    <submittedName>
        <fullName evidence="6">Regulator</fullName>
    </submittedName>
    <submittedName>
        <fullName evidence="4">Toxin YdaT domain-containing protein</fullName>
    </submittedName>
</protein>
<dbReference type="EMBL" id="JAETYZ010000031">
    <property type="protein sequence ID" value="MBL6236312.1"/>
    <property type="molecule type" value="Genomic_DNA"/>
</dbReference>
<reference evidence="3" key="1">
    <citation type="journal article" date="2018" name="Genome Biol.">
        <title>SKESA: strategic k-mer extension for scrupulous assemblies.</title>
        <authorList>
            <person name="Souvorov A."/>
            <person name="Agarwala R."/>
            <person name="Lipman D.J."/>
        </authorList>
    </citation>
    <scope>NUCLEOTIDE SEQUENCE [LARGE SCALE GENOMIC DNA]</scope>
    <source>
        <strain evidence="3">AMC_487</strain>
    </source>
</reference>
<evidence type="ECO:0000313" key="3">
    <source>
        <dbReference type="EMBL" id="HAI5334187.1"/>
    </source>
</evidence>
<evidence type="ECO:0000313" key="5">
    <source>
        <dbReference type="EMBL" id="MDO2732122.1"/>
    </source>
</evidence>
<dbReference type="EMBL" id="DABERK010000029">
    <property type="protein sequence ID" value="HAI5334187.1"/>
    <property type="molecule type" value="Genomic_DNA"/>
</dbReference>
<proteinExistence type="predicted"/>
<dbReference type="EMBL" id="JAUKZB010000017">
    <property type="protein sequence ID" value="MDO2732122.1"/>
    <property type="molecule type" value="Genomic_DNA"/>
</dbReference>
<dbReference type="EMBL" id="WUIG01000003">
    <property type="protein sequence ID" value="MXJ07028.1"/>
    <property type="molecule type" value="Genomic_DNA"/>
</dbReference>
<dbReference type="EMBL" id="WUIY01000064">
    <property type="protein sequence ID" value="MXI75264.1"/>
    <property type="molecule type" value="Genomic_DNA"/>
</dbReference>
<dbReference type="Proteomes" id="UP000447081">
    <property type="component" value="Unassembled WGS sequence"/>
</dbReference>
<dbReference type="Proteomes" id="UP000534332">
    <property type="component" value="Unassembled WGS sequence"/>
</dbReference>
<reference evidence="1 16" key="2">
    <citation type="submission" date="2018-08" db="EMBL/GenBank/DDBJ databases">
        <authorList>
            <consortium name="PulseNet: The National Subtyping Network for Foodborne Disease Surveillance"/>
            <person name="Tarr C.L."/>
            <person name="Trees E."/>
            <person name="Katz L.S."/>
            <person name="Carleton-Romer H.A."/>
            <person name="Stroika S."/>
            <person name="Kucerova Z."/>
            <person name="Roache K.F."/>
            <person name="Sabol A.L."/>
            <person name="Besser J."/>
            <person name="Gerner-Smidt P."/>
        </authorList>
    </citation>
    <scope>NUCLEOTIDE SEQUENCE [LARGE SCALE GENOMIC DNA]</scope>
    <source>
        <strain evidence="1 16">PNUSAE011918</strain>
    </source>
</reference>
<evidence type="ECO:0000313" key="7">
    <source>
        <dbReference type="EMBL" id="MXJ07028.1"/>
    </source>
</evidence>
<dbReference type="Proteomes" id="UP000845800">
    <property type="component" value="Unassembled WGS sequence"/>
</dbReference>
<evidence type="ECO:0000313" key="14">
    <source>
        <dbReference type="Proteomes" id="UP000460654"/>
    </source>
</evidence>
<dbReference type="EMBL" id="QYOH01000076">
    <property type="protein sequence ID" value="TXU29565.1"/>
    <property type="molecule type" value="Genomic_DNA"/>
</dbReference>
<evidence type="ECO:0000313" key="15">
    <source>
        <dbReference type="Proteomes" id="UP000534332"/>
    </source>
</evidence>
<reference evidence="10 14" key="3">
    <citation type="submission" date="2018-09" db="EMBL/GenBank/DDBJ databases">
        <title>Persistent metagenomic signatures of early life antibiotic treatment in the infant gut microbiota and resistome.</title>
        <authorList>
            <person name="Gasparrini A.J."/>
        </authorList>
    </citation>
    <scope>NUCLEOTIDE SEQUENCE [LARGE SCALE GENOMIC DNA]</scope>
    <source>
        <strain evidence="10 14">T0181B.E-10</strain>
    </source>
</reference>